<accession>A0A917PLA7</accession>
<dbReference type="Gene3D" id="3.40.710.10">
    <property type="entry name" value="DD-peptidase/beta-lactamase superfamily"/>
    <property type="match status" value="2"/>
</dbReference>
<keyword evidence="2" id="KW-0378">Hydrolase</keyword>
<dbReference type="GO" id="GO:0004185">
    <property type="term" value="F:serine-type carboxypeptidase activity"/>
    <property type="evidence" value="ECO:0007669"/>
    <property type="project" value="InterPro"/>
</dbReference>
<dbReference type="PANTHER" id="PTHR30023:SF0">
    <property type="entry name" value="PENICILLIN-SENSITIVE CARBOXYPEPTIDASE A"/>
    <property type="match status" value="1"/>
</dbReference>
<keyword evidence="5" id="KW-1185">Reference proteome</keyword>
<reference evidence="4" key="1">
    <citation type="journal article" date="2014" name="Int. J. Syst. Evol. Microbiol.">
        <title>Complete genome sequence of Corynebacterium casei LMG S-19264T (=DSM 44701T), isolated from a smear-ripened cheese.</title>
        <authorList>
            <consortium name="US DOE Joint Genome Institute (JGI-PGF)"/>
            <person name="Walter F."/>
            <person name="Albersmeier A."/>
            <person name="Kalinowski J."/>
            <person name="Ruckert C."/>
        </authorList>
    </citation>
    <scope>NUCLEOTIDE SEQUENCE</scope>
    <source>
        <strain evidence="4">JCM 14371</strain>
    </source>
</reference>
<dbReference type="Proteomes" id="UP000635726">
    <property type="component" value="Unassembled WGS sequence"/>
</dbReference>
<sequence length="462" mass="48180">MPSLSRRLLTLPLLALLGSGAGQGQPPTPTPAAQVAAPLPAARVAALDAALRAAGNAHVGVLVADAQTGETLYARRDGEAFTPASNMKLLSLGTVLDTLGGDYWFSTTVTRPAGTGAHADHLTLVGSGDPSLEAAQGEHSLAGLARQVYRSGVHRVDALHLDPHLIGAPAGTDESGWSVPVAERPVTGLTLNDPTAGEGQSITTTPDTRAALRRLGGVFRQELRRAGVTVGETVTVTPAPMPGVKMRPEEGVATTRSAPLLTLVQRALKRSDNVWTEQLYARLGVNTGTPVWRPASPRHARAQEERLLTAAGAPLAGLVVRDGSGLSGQDRLTPRLLVGLLRWTYLHAQPSGLTPLQAYRQRKNPLIEALPRAGTGTATRADTELGGTLASRLAGLDVRAKTGTLPGVSSLSGYLGLPDTRPGGGRVLVFSILMDRYAGPGQDLRRVQDTLLRTLAAPPAAD</sequence>
<dbReference type="EMBL" id="BMOE01000011">
    <property type="protein sequence ID" value="GGJ83635.1"/>
    <property type="molecule type" value="Genomic_DNA"/>
</dbReference>
<dbReference type="SUPFAM" id="SSF56601">
    <property type="entry name" value="beta-lactamase/transpeptidase-like"/>
    <property type="match status" value="1"/>
</dbReference>
<feature type="chain" id="PRO_5037318377" evidence="3">
    <location>
        <begin position="25"/>
        <end position="462"/>
    </location>
</feature>
<dbReference type="GO" id="GO:0000270">
    <property type="term" value="P:peptidoglycan metabolic process"/>
    <property type="evidence" value="ECO:0007669"/>
    <property type="project" value="TreeGrafter"/>
</dbReference>
<evidence type="ECO:0000256" key="2">
    <source>
        <dbReference type="ARBA" id="ARBA00022801"/>
    </source>
</evidence>
<dbReference type="GO" id="GO:0006508">
    <property type="term" value="P:proteolysis"/>
    <property type="evidence" value="ECO:0007669"/>
    <property type="project" value="InterPro"/>
</dbReference>
<feature type="signal peptide" evidence="3">
    <location>
        <begin position="1"/>
        <end position="24"/>
    </location>
</feature>
<reference evidence="4" key="2">
    <citation type="submission" date="2020-09" db="EMBL/GenBank/DDBJ databases">
        <authorList>
            <person name="Sun Q."/>
            <person name="Ohkuma M."/>
        </authorList>
    </citation>
    <scope>NUCLEOTIDE SEQUENCE</scope>
    <source>
        <strain evidence="4">JCM 14371</strain>
    </source>
</reference>
<dbReference type="AlphaFoldDB" id="A0A917PLA7"/>
<protein>
    <submittedName>
        <fullName evidence="4">D-alanyl-D-alanine carboxypeptidase</fullName>
    </submittedName>
</protein>
<dbReference type="Gene3D" id="3.50.80.20">
    <property type="entry name" value="D-Ala-D-Ala carboxypeptidase C, peptidase S13"/>
    <property type="match status" value="1"/>
</dbReference>
<gene>
    <name evidence="4" type="ORF">GCM10008939_29350</name>
</gene>
<keyword evidence="3" id="KW-0732">Signal</keyword>
<organism evidence="4 5">
    <name type="scientific">Deinococcus aquiradiocola</name>
    <dbReference type="NCBI Taxonomy" id="393059"/>
    <lineage>
        <taxon>Bacteria</taxon>
        <taxon>Thermotogati</taxon>
        <taxon>Deinococcota</taxon>
        <taxon>Deinococci</taxon>
        <taxon>Deinococcales</taxon>
        <taxon>Deinococcaceae</taxon>
        <taxon>Deinococcus</taxon>
    </lineage>
</organism>
<evidence type="ECO:0000313" key="4">
    <source>
        <dbReference type="EMBL" id="GGJ83635.1"/>
    </source>
</evidence>
<evidence type="ECO:0000313" key="5">
    <source>
        <dbReference type="Proteomes" id="UP000635726"/>
    </source>
</evidence>
<dbReference type="InterPro" id="IPR000667">
    <property type="entry name" value="Peptidase_S13"/>
</dbReference>
<dbReference type="Pfam" id="PF02113">
    <property type="entry name" value="Peptidase_S13"/>
    <property type="match status" value="2"/>
</dbReference>
<name>A0A917PLA7_9DEIO</name>
<dbReference type="InterPro" id="IPR012338">
    <property type="entry name" value="Beta-lactam/transpept-like"/>
</dbReference>
<evidence type="ECO:0000256" key="1">
    <source>
        <dbReference type="ARBA" id="ARBA00006096"/>
    </source>
</evidence>
<dbReference type="PRINTS" id="PR00922">
    <property type="entry name" value="DADACBPTASE3"/>
</dbReference>
<proteinExistence type="inferred from homology"/>
<keyword evidence="4" id="KW-0121">Carboxypeptidase</keyword>
<dbReference type="RefSeq" id="WP_188964042.1">
    <property type="nucleotide sequence ID" value="NZ_BMOE01000011.1"/>
</dbReference>
<evidence type="ECO:0000256" key="3">
    <source>
        <dbReference type="SAM" id="SignalP"/>
    </source>
</evidence>
<keyword evidence="4" id="KW-0645">Protease</keyword>
<dbReference type="PANTHER" id="PTHR30023">
    <property type="entry name" value="D-ALANYL-D-ALANINE CARBOXYPEPTIDASE"/>
    <property type="match status" value="1"/>
</dbReference>
<comment type="caution">
    <text evidence="4">The sequence shown here is derived from an EMBL/GenBank/DDBJ whole genome shotgun (WGS) entry which is preliminary data.</text>
</comment>
<comment type="similarity">
    <text evidence="1">Belongs to the peptidase S13 family.</text>
</comment>